<dbReference type="GO" id="GO:0006313">
    <property type="term" value="P:DNA transposition"/>
    <property type="evidence" value="ECO:0007669"/>
    <property type="project" value="InterPro"/>
</dbReference>
<dbReference type="Pfam" id="PF01609">
    <property type="entry name" value="DDE_Tnp_1"/>
    <property type="match status" value="1"/>
</dbReference>
<dbReference type="GO" id="GO:0004803">
    <property type="term" value="F:transposase activity"/>
    <property type="evidence" value="ECO:0007669"/>
    <property type="project" value="InterPro"/>
</dbReference>
<accession>A0A399SYJ7</accession>
<feature type="domain" description="Transposase IS4-like" evidence="1">
    <location>
        <begin position="270"/>
        <end position="408"/>
    </location>
</feature>
<dbReference type="InterPro" id="IPR008490">
    <property type="entry name" value="Transposase_InsH_N"/>
</dbReference>
<sequence>MLGKSPLQNQKNLFRPLLVEFINPEHPLVILANRIPWKDLERNFTGLYSHTGTPSKPIRLMVGLLILKQVYNLGDEPLMEEWVRDPYFQYFCGEGEFQWKPPCDPSDLVHFRKRIGENGAASIFKLSVQMQGNDLKSSDVVVDTTAHERNITYPVDSKQYRKIIDKCNGIAQREEIQLRQSYKRTVKALLLDLRFAHHPKRKRLAIRAQKKLRTIAGRITRDLERKMSEELREQYREQLTLFYRVISQKKHDKNKIYSLHEPSVACIAKGKSHKPYEFGAKASVAFIPGKCIIVGVKSFQGNPNDTQTLEPTLENVQESTGRTYKYAIVDRGYPGKNKVGETQIIRPGSPKAKTEYRKRWMRKKCRIRAGVEPVISHLKYDHRMIRNYLKGTMGDEMNLLMAAAAFNFKRLLRKIKQEIIFALDLWMQKLLARIGQCASLRFFIAKLSC</sequence>
<organism evidence="3 4">
    <name type="scientific">Maribellus luteus</name>
    <dbReference type="NCBI Taxonomy" id="2305463"/>
    <lineage>
        <taxon>Bacteria</taxon>
        <taxon>Pseudomonadati</taxon>
        <taxon>Bacteroidota</taxon>
        <taxon>Bacteroidia</taxon>
        <taxon>Marinilabiliales</taxon>
        <taxon>Prolixibacteraceae</taxon>
        <taxon>Maribellus</taxon>
    </lineage>
</organism>
<dbReference type="PANTHER" id="PTHR33803">
    <property type="entry name" value="IS1478 TRANSPOSASE"/>
    <property type="match status" value="1"/>
</dbReference>
<dbReference type="OrthoDB" id="9762730at2"/>
<comment type="caution">
    <text evidence="3">The sequence shown here is derived from an EMBL/GenBank/DDBJ whole genome shotgun (WGS) entry which is preliminary data.</text>
</comment>
<dbReference type="AlphaFoldDB" id="A0A399SYJ7"/>
<dbReference type="NCBIfam" id="NF033578">
    <property type="entry name" value="transpos_IS5_1"/>
    <property type="match status" value="1"/>
</dbReference>
<protein>
    <submittedName>
        <fullName evidence="3">IS5 family transposase</fullName>
    </submittedName>
</protein>
<dbReference type="InterPro" id="IPR047710">
    <property type="entry name" value="Transpos_IS5-like"/>
</dbReference>
<dbReference type="Pfam" id="PF05598">
    <property type="entry name" value="DUF772"/>
    <property type="match status" value="1"/>
</dbReference>
<name>A0A399SYJ7_9BACT</name>
<dbReference type="RefSeq" id="WP_119437468.1">
    <property type="nucleotide sequence ID" value="NZ_QWGR01000004.1"/>
</dbReference>
<dbReference type="InterPro" id="IPR002559">
    <property type="entry name" value="Transposase_11"/>
</dbReference>
<dbReference type="GO" id="GO:0003677">
    <property type="term" value="F:DNA binding"/>
    <property type="evidence" value="ECO:0007669"/>
    <property type="project" value="InterPro"/>
</dbReference>
<evidence type="ECO:0000259" key="1">
    <source>
        <dbReference type="Pfam" id="PF01609"/>
    </source>
</evidence>
<feature type="domain" description="Transposase InsH N-terminal" evidence="2">
    <location>
        <begin position="20"/>
        <end position="114"/>
    </location>
</feature>
<keyword evidence="4" id="KW-1185">Reference proteome</keyword>
<gene>
    <name evidence="3" type="ORF">D1614_08380</name>
</gene>
<evidence type="ECO:0000313" key="3">
    <source>
        <dbReference type="EMBL" id="RIJ48548.1"/>
    </source>
</evidence>
<dbReference type="PANTHER" id="PTHR33803:SF3">
    <property type="entry name" value="BLL1974 PROTEIN"/>
    <property type="match status" value="1"/>
</dbReference>
<dbReference type="EMBL" id="QWGR01000004">
    <property type="protein sequence ID" value="RIJ48548.1"/>
    <property type="molecule type" value="Genomic_DNA"/>
</dbReference>
<proteinExistence type="predicted"/>
<evidence type="ECO:0000313" key="4">
    <source>
        <dbReference type="Proteomes" id="UP000265926"/>
    </source>
</evidence>
<reference evidence="3 4" key="1">
    <citation type="submission" date="2018-08" db="EMBL/GenBank/DDBJ databases">
        <title>Pallidiluteibacterium maritimus gen. nov., sp. nov., isolated from coastal sediment.</title>
        <authorList>
            <person name="Zhou L.Y."/>
        </authorList>
    </citation>
    <scope>NUCLEOTIDE SEQUENCE [LARGE SCALE GENOMIC DNA]</scope>
    <source>
        <strain evidence="3 4">XSD2</strain>
    </source>
</reference>
<dbReference type="Proteomes" id="UP000265926">
    <property type="component" value="Unassembled WGS sequence"/>
</dbReference>
<evidence type="ECO:0000259" key="2">
    <source>
        <dbReference type="Pfam" id="PF05598"/>
    </source>
</evidence>